<comment type="similarity">
    <text evidence="1">Belongs to the cycloisomerase 2 family.</text>
</comment>
<dbReference type="SUPFAM" id="SSF51004">
    <property type="entry name" value="C-terminal (heme d1) domain of cytochrome cd1-nitrite reductase"/>
    <property type="match status" value="1"/>
</dbReference>
<name>A0A937FH46_9CLOT</name>
<dbReference type="PANTHER" id="PTHR30344">
    <property type="entry name" value="6-PHOSPHOGLUCONOLACTONASE-RELATED"/>
    <property type="match status" value="1"/>
</dbReference>
<dbReference type="InterPro" id="IPR015943">
    <property type="entry name" value="WD40/YVTN_repeat-like_dom_sf"/>
</dbReference>
<reference evidence="2" key="1">
    <citation type="submission" date="2021-01" db="EMBL/GenBank/DDBJ databases">
        <title>Genome public.</title>
        <authorList>
            <person name="Liu C."/>
            <person name="Sun Q."/>
        </authorList>
    </citation>
    <scope>NUCLEOTIDE SEQUENCE</scope>
    <source>
        <strain evidence="2">YIM B02565</strain>
    </source>
</reference>
<dbReference type="EMBL" id="JAESWA010000019">
    <property type="protein sequence ID" value="MBL4931326.1"/>
    <property type="molecule type" value="Genomic_DNA"/>
</dbReference>
<dbReference type="GO" id="GO:0017057">
    <property type="term" value="F:6-phosphogluconolactonase activity"/>
    <property type="evidence" value="ECO:0007669"/>
    <property type="project" value="TreeGrafter"/>
</dbReference>
<dbReference type="Gene3D" id="2.130.10.10">
    <property type="entry name" value="YVTN repeat-like/Quinoprotein amine dehydrogenase"/>
    <property type="match status" value="1"/>
</dbReference>
<keyword evidence="3" id="KW-1185">Reference proteome</keyword>
<dbReference type="RefSeq" id="WP_202766708.1">
    <property type="nucleotide sequence ID" value="NZ_JAESWA010000019.1"/>
</dbReference>
<dbReference type="InterPro" id="IPR011048">
    <property type="entry name" value="Haem_d1_sf"/>
</dbReference>
<accession>A0A937FH46</accession>
<evidence type="ECO:0000256" key="1">
    <source>
        <dbReference type="ARBA" id="ARBA00005564"/>
    </source>
</evidence>
<gene>
    <name evidence="2" type="ORF">JK634_05875</name>
</gene>
<organism evidence="2 3">
    <name type="scientific">Clostridium paridis</name>
    <dbReference type="NCBI Taxonomy" id="2803863"/>
    <lineage>
        <taxon>Bacteria</taxon>
        <taxon>Bacillati</taxon>
        <taxon>Bacillota</taxon>
        <taxon>Clostridia</taxon>
        <taxon>Eubacteriales</taxon>
        <taxon>Clostridiaceae</taxon>
        <taxon>Clostridium</taxon>
    </lineage>
</organism>
<proteinExistence type="inferred from homology"/>
<comment type="caution">
    <text evidence="2">The sequence shown here is derived from an EMBL/GenBank/DDBJ whole genome shotgun (WGS) entry which is preliminary data.</text>
</comment>
<dbReference type="InterPro" id="IPR019405">
    <property type="entry name" value="Lactonase_7-beta_prop"/>
</dbReference>
<sequence>MVKHEDKVRIYIGTYTKTGSKGIYTLTLDNSNGKLEDLKVAGELDNPTYVTLDNKNNRLFAVAKEGANGGVASFSINTETGELTFINSQVSPGASACHVSMNNDKDYLFSANYHTGEVRSYSVNEGGVLSNPISVKIHEGSGPNKDRQEKAHVHFVELTPDEKNLFAVDLGIDKVVSYSVDNGSLVYDSDTTITLPAGSGPRHLTFHPSMNFAYLLSELSSEVFVLEKSDDDNSYKIKQQISALPENFDGESIAAAIHLSPDGKFLYTSNRGHDSIAVFSVDSNSGEVELKAITPVGGKGPRDFDLDPTGKFIVAANQDTDNLTLFSIDKVTGLLTKLEQEISIPTPVCVKFL</sequence>
<dbReference type="Proteomes" id="UP000623681">
    <property type="component" value="Unassembled WGS sequence"/>
</dbReference>
<dbReference type="PANTHER" id="PTHR30344:SF1">
    <property type="entry name" value="6-PHOSPHOGLUCONOLACTONASE"/>
    <property type="match status" value="1"/>
</dbReference>
<dbReference type="FunFam" id="2.130.10.10:FF:000306">
    <property type="entry name" value="3-carboxymuconate cyclase"/>
    <property type="match status" value="1"/>
</dbReference>
<evidence type="ECO:0000313" key="3">
    <source>
        <dbReference type="Proteomes" id="UP000623681"/>
    </source>
</evidence>
<dbReference type="GO" id="GO:0005829">
    <property type="term" value="C:cytosol"/>
    <property type="evidence" value="ECO:0007669"/>
    <property type="project" value="TreeGrafter"/>
</dbReference>
<dbReference type="Pfam" id="PF10282">
    <property type="entry name" value="Lactonase"/>
    <property type="match status" value="1"/>
</dbReference>
<dbReference type="AlphaFoldDB" id="A0A937FH46"/>
<evidence type="ECO:0000313" key="2">
    <source>
        <dbReference type="EMBL" id="MBL4931326.1"/>
    </source>
</evidence>
<dbReference type="InterPro" id="IPR050282">
    <property type="entry name" value="Cycloisomerase_2"/>
</dbReference>
<protein>
    <submittedName>
        <fullName evidence="2">Lactonase family protein</fullName>
    </submittedName>
</protein>